<dbReference type="InterPro" id="IPR014757">
    <property type="entry name" value="Tscrpt_reg_IclR_C"/>
</dbReference>
<dbReference type="Proteomes" id="UP001229651">
    <property type="component" value="Unassembled WGS sequence"/>
</dbReference>
<dbReference type="InterPro" id="IPR029016">
    <property type="entry name" value="GAF-like_dom_sf"/>
</dbReference>
<dbReference type="InterPro" id="IPR050707">
    <property type="entry name" value="HTH_MetabolicPath_Reg"/>
</dbReference>
<dbReference type="EMBL" id="JAUSUT010000001">
    <property type="protein sequence ID" value="MDQ0379759.1"/>
    <property type="molecule type" value="Genomic_DNA"/>
</dbReference>
<evidence type="ECO:0000313" key="6">
    <source>
        <dbReference type="EMBL" id="MDQ0379759.1"/>
    </source>
</evidence>
<keyword evidence="2" id="KW-0238">DNA-binding</keyword>
<dbReference type="SUPFAM" id="SSF46785">
    <property type="entry name" value="Winged helix' DNA-binding domain"/>
    <property type="match status" value="1"/>
</dbReference>
<reference evidence="6 7" key="1">
    <citation type="submission" date="2023-07" db="EMBL/GenBank/DDBJ databases">
        <title>Sequencing the genomes of 1000 actinobacteria strains.</title>
        <authorList>
            <person name="Klenk H.-P."/>
        </authorList>
    </citation>
    <scope>NUCLEOTIDE SEQUENCE [LARGE SCALE GENOMIC DNA]</scope>
    <source>
        <strain evidence="6 7">DSM 45805</strain>
    </source>
</reference>
<dbReference type="PROSITE" id="PS51077">
    <property type="entry name" value="HTH_ICLR"/>
    <property type="match status" value="1"/>
</dbReference>
<keyword evidence="1" id="KW-0805">Transcription regulation</keyword>
<dbReference type="InterPro" id="IPR012794">
    <property type="entry name" value="PcaR_PcaU"/>
</dbReference>
<evidence type="ECO:0000256" key="1">
    <source>
        <dbReference type="ARBA" id="ARBA00023015"/>
    </source>
</evidence>
<dbReference type="SMART" id="SM00346">
    <property type="entry name" value="HTH_ICLR"/>
    <property type="match status" value="1"/>
</dbReference>
<sequence>MTTEGNPRDLIQSLERGFAVLQAFDADRPNPTLAELAGATKLSRPAVRRILLTLQHLGYVRGGNGRWSLTPRVLSIGQHYSASHGMIELAQPHLLRLAEQTGESASLAALDGNEVVYVARVPVRRIMSINVSIGTRVPAHSTSMGRVLLAWAPDDVVDEVIAAGLPRHTEHTITDPEEFRRHLRDVRSQGYSVVSEELEKGLLSAAAPVRDSSGAVVAALASSTSSGRSTVEQLRADVVPLLVRTADRISADYGHRQGPDAAANVLKGHEGFF</sequence>
<evidence type="ECO:0000256" key="2">
    <source>
        <dbReference type="ARBA" id="ARBA00023125"/>
    </source>
</evidence>
<feature type="domain" description="HTH iclR-type" evidence="4">
    <location>
        <begin position="11"/>
        <end position="71"/>
    </location>
</feature>
<dbReference type="InterPro" id="IPR036390">
    <property type="entry name" value="WH_DNA-bd_sf"/>
</dbReference>
<dbReference type="InterPro" id="IPR005471">
    <property type="entry name" value="Tscrpt_reg_IclR_N"/>
</dbReference>
<evidence type="ECO:0000256" key="3">
    <source>
        <dbReference type="ARBA" id="ARBA00023163"/>
    </source>
</evidence>
<evidence type="ECO:0000259" key="5">
    <source>
        <dbReference type="PROSITE" id="PS51078"/>
    </source>
</evidence>
<name>A0ABU0EWQ9_9PSEU</name>
<dbReference type="PANTHER" id="PTHR30136:SF34">
    <property type="entry name" value="TRANSCRIPTIONAL REGULATOR"/>
    <property type="match status" value="1"/>
</dbReference>
<comment type="caution">
    <text evidence="6">The sequence shown here is derived from an EMBL/GenBank/DDBJ whole genome shotgun (WGS) entry which is preliminary data.</text>
</comment>
<accession>A0ABU0EWQ9</accession>
<evidence type="ECO:0000313" key="7">
    <source>
        <dbReference type="Proteomes" id="UP001229651"/>
    </source>
</evidence>
<dbReference type="RefSeq" id="WP_370876497.1">
    <property type="nucleotide sequence ID" value="NZ_JAUSUT010000001.1"/>
</dbReference>
<dbReference type="Gene3D" id="3.30.450.40">
    <property type="match status" value="1"/>
</dbReference>
<keyword evidence="3" id="KW-0804">Transcription</keyword>
<proteinExistence type="predicted"/>
<feature type="domain" description="IclR-ED" evidence="5">
    <location>
        <begin position="72"/>
        <end position="255"/>
    </location>
</feature>
<dbReference type="Gene3D" id="1.10.10.10">
    <property type="entry name" value="Winged helix-like DNA-binding domain superfamily/Winged helix DNA-binding domain"/>
    <property type="match status" value="1"/>
</dbReference>
<evidence type="ECO:0000259" key="4">
    <source>
        <dbReference type="PROSITE" id="PS51077"/>
    </source>
</evidence>
<dbReference type="SUPFAM" id="SSF55781">
    <property type="entry name" value="GAF domain-like"/>
    <property type="match status" value="1"/>
</dbReference>
<dbReference type="PANTHER" id="PTHR30136">
    <property type="entry name" value="HELIX-TURN-HELIX TRANSCRIPTIONAL REGULATOR, ICLR FAMILY"/>
    <property type="match status" value="1"/>
</dbReference>
<gene>
    <name evidence="6" type="ORF">FB470_003753</name>
</gene>
<dbReference type="PROSITE" id="PS51078">
    <property type="entry name" value="ICLR_ED"/>
    <property type="match status" value="1"/>
</dbReference>
<protein>
    <submittedName>
        <fullName evidence="6">IclR family pca regulon transcriptional regulator</fullName>
    </submittedName>
</protein>
<dbReference type="NCBIfam" id="TIGR02431">
    <property type="entry name" value="pcaR_pcaU"/>
    <property type="match status" value="1"/>
</dbReference>
<dbReference type="InterPro" id="IPR036388">
    <property type="entry name" value="WH-like_DNA-bd_sf"/>
</dbReference>
<dbReference type="Pfam" id="PF01614">
    <property type="entry name" value="IclR_C"/>
    <property type="match status" value="1"/>
</dbReference>
<organism evidence="6 7">
    <name type="scientific">Amycolatopsis thermophila</name>
    <dbReference type="NCBI Taxonomy" id="206084"/>
    <lineage>
        <taxon>Bacteria</taxon>
        <taxon>Bacillati</taxon>
        <taxon>Actinomycetota</taxon>
        <taxon>Actinomycetes</taxon>
        <taxon>Pseudonocardiales</taxon>
        <taxon>Pseudonocardiaceae</taxon>
        <taxon>Amycolatopsis</taxon>
    </lineage>
</organism>
<dbReference type="Pfam" id="PF09339">
    <property type="entry name" value="HTH_IclR"/>
    <property type="match status" value="1"/>
</dbReference>
<keyword evidence="7" id="KW-1185">Reference proteome</keyword>